<dbReference type="InterPro" id="IPR011030">
    <property type="entry name" value="Lipovitellin_superhlx_dom"/>
</dbReference>
<accession>A0A1T4TI67</accession>
<sequence>MNEEKLVQEEIRHIENNATKLYSYLYDLYYMGRIKNVSIIEKFLASYLDDRRPAIRRVAIYGLLFGLKIRHEKYRSVALRYINDPDSDFDLRMFSLSGLSQAYMGTSDVELLKFFYSFYSRDEDADIRVTCFAGMLRILGLSTVEITRINGSVIIMEDDIQTKFFANQLDEIRAIIST</sequence>
<evidence type="ECO:0000313" key="1">
    <source>
        <dbReference type="EMBL" id="SKA40185.1"/>
    </source>
</evidence>
<dbReference type="STRING" id="634771.SAMN04488128_105135"/>
<proteinExistence type="predicted"/>
<organism evidence="1 2">
    <name type="scientific">Chitinophaga eiseniae</name>
    <dbReference type="NCBI Taxonomy" id="634771"/>
    <lineage>
        <taxon>Bacteria</taxon>
        <taxon>Pseudomonadati</taxon>
        <taxon>Bacteroidota</taxon>
        <taxon>Chitinophagia</taxon>
        <taxon>Chitinophagales</taxon>
        <taxon>Chitinophagaceae</taxon>
        <taxon>Chitinophaga</taxon>
    </lineage>
</organism>
<dbReference type="SUPFAM" id="SSF48431">
    <property type="entry name" value="Lipovitellin-phosvitin complex, superhelical domain"/>
    <property type="match status" value="1"/>
</dbReference>
<gene>
    <name evidence="1" type="ORF">SAMN04488128_105135</name>
</gene>
<dbReference type="AlphaFoldDB" id="A0A1T4TI67"/>
<protein>
    <recommendedName>
        <fullName evidence="3">HEAT repeat-containing protein</fullName>
    </recommendedName>
</protein>
<dbReference type="EMBL" id="FUWZ01000005">
    <property type="protein sequence ID" value="SKA40185.1"/>
    <property type="molecule type" value="Genomic_DNA"/>
</dbReference>
<keyword evidence="2" id="KW-1185">Reference proteome</keyword>
<dbReference type="RefSeq" id="WP_078671948.1">
    <property type="nucleotide sequence ID" value="NZ_FUWZ01000005.1"/>
</dbReference>
<dbReference type="OrthoDB" id="9972234at2"/>
<evidence type="ECO:0008006" key="3">
    <source>
        <dbReference type="Google" id="ProtNLM"/>
    </source>
</evidence>
<name>A0A1T4TI67_9BACT</name>
<reference evidence="2" key="1">
    <citation type="submission" date="2017-02" db="EMBL/GenBank/DDBJ databases">
        <authorList>
            <person name="Varghese N."/>
            <person name="Submissions S."/>
        </authorList>
    </citation>
    <scope>NUCLEOTIDE SEQUENCE [LARGE SCALE GENOMIC DNA]</scope>
    <source>
        <strain evidence="2">DSM 22224</strain>
    </source>
</reference>
<evidence type="ECO:0000313" key="2">
    <source>
        <dbReference type="Proteomes" id="UP000190367"/>
    </source>
</evidence>
<dbReference type="Proteomes" id="UP000190367">
    <property type="component" value="Unassembled WGS sequence"/>
</dbReference>